<dbReference type="Gene3D" id="3.60.21.10">
    <property type="match status" value="1"/>
</dbReference>
<gene>
    <name evidence="3" type="ORF">Desgi_0605</name>
</gene>
<name>R4KI21_9FIRM</name>
<sequence>MNAGFSFIHAADLHLDSPFRGYDEIDFVDPATRENVLRQLRDCTFTTLDNIVQACLAHRVDFLVLAGDIYDLADRSLRAQLRFQNAMEHLAGAGISVFVAYGNHDHDDGRRAMLNWPGNVFFFPAGEVAACPVVRRGREIARVYGISYPRRDVQENYAALFKREPKAPFTVAVLHCNVGGNTEHANYAPCRLEELVGAGFDYWALGHVHRRRLLRSSNPCVVYPGSPQGRNPRENGIKGCYLARVSAWGAVELEFLPMDGVRWEQVQVPIDGLTAEQALLEKIDEQLVHLRHRHGDRPVVARLELTGRGALHKSLRHNGVLEGILEEMRCRFAGPEGSFVWPESIRCSTSLAVDKESLRESETLLGDLLAISRQARELSGNSGEGDRLRQVLDPLHHRIARHITLPADEDFNALLEAAEDMALDLLWEEEENEGNG</sequence>
<accession>R4KI21</accession>
<dbReference type="HOGENOM" id="CLU_026621_4_0_9"/>
<dbReference type="InterPro" id="IPR041796">
    <property type="entry name" value="Mre11_N"/>
</dbReference>
<dbReference type="CDD" id="cd00840">
    <property type="entry name" value="MPP_Mre11_N"/>
    <property type="match status" value="1"/>
</dbReference>
<dbReference type="EMBL" id="CP003273">
    <property type="protein sequence ID" value="AGL00165.1"/>
    <property type="molecule type" value="Genomic_DNA"/>
</dbReference>
<feature type="domain" description="Calcineurin-like phosphoesterase" evidence="2">
    <location>
        <begin position="6"/>
        <end position="210"/>
    </location>
</feature>
<dbReference type="SUPFAM" id="SSF56300">
    <property type="entry name" value="Metallo-dependent phosphatases"/>
    <property type="match status" value="1"/>
</dbReference>
<proteinExistence type="predicted"/>
<dbReference type="STRING" id="767817.Desgi_0605"/>
<dbReference type="OrthoDB" id="9773856at2"/>
<dbReference type="KEGG" id="dgi:Desgi_0605"/>
<dbReference type="AlphaFoldDB" id="R4KI21"/>
<keyword evidence="4" id="KW-1185">Reference proteome</keyword>
<evidence type="ECO:0000313" key="3">
    <source>
        <dbReference type="EMBL" id="AGL00165.1"/>
    </source>
</evidence>
<dbReference type="GO" id="GO:0004527">
    <property type="term" value="F:exonuclease activity"/>
    <property type="evidence" value="ECO:0007669"/>
    <property type="project" value="UniProtKB-KW"/>
</dbReference>
<evidence type="ECO:0000313" key="4">
    <source>
        <dbReference type="Proteomes" id="UP000013520"/>
    </source>
</evidence>
<dbReference type="eggNOG" id="COG0420">
    <property type="taxonomic scope" value="Bacteria"/>
</dbReference>
<dbReference type="Pfam" id="PF00149">
    <property type="entry name" value="Metallophos"/>
    <property type="match status" value="1"/>
</dbReference>
<reference evidence="3 4" key="1">
    <citation type="submission" date="2012-01" db="EMBL/GenBank/DDBJ databases">
        <title>Complete sequence of Desulfotomaculum gibsoniae DSM 7213.</title>
        <authorList>
            <consortium name="US DOE Joint Genome Institute"/>
            <person name="Lucas S."/>
            <person name="Han J."/>
            <person name="Lapidus A."/>
            <person name="Cheng J.-F."/>
            <person name="Goodwin L."/>
            <person name="Pitluck S."/>
            <person name="Peters L."/>
            <person name="Ovchinnikova G."/>
            <person name="Teshima H."/>
            <person name="Detter J.C."/>
            <person name="Han C."/>
            <person name="Tapia R."/>
            <person name="Land M."/>
            <person name="Hauser L."/>
            <person name="Kyrpides N."/>
            <person name="Ivanova N."/>
            <person name="Pagani I."/>
            <person name="Parshina S."/>
            <person name="Plugge C."/>
            <person name="Muyzer G."/>
            <person name="Kuever J."/>
            <person name="Ivanova A."/>
            <person name="Nazina T."/>
            <person name="Klenk H.-P."/>
            <person name="Brambilla E."/>
            <person name="Spring S."/>
            <person name="Stams A.F."/>
            <person name="Woyke T."/>
        </authorList>
    </citation>
    <scope>NUCLEOTIDE SEQUENCE [LARGE SCALE GENOMIC DNA]</scope>
    <source>
        <strain evidence="3 4">DSM 7213</strain>
    </source>
</reference>
<dbReference type="InterPro" id="IPR004843">
    <property type="entry name" value="Calcineurin-like_PHP"/>
</dbReference>
<dbReference type="InterPro" id="IPR050535">
    <property type="entry name" value="DNA_Repair-Maintenance_Comp"/>
</dbReference>
<keyword evidence="3" id="KW-0540">Nuclease</keyword>
<keyword evidence="1" id="KW-0378">Hydrolase</keyword>
<evidence type="ECO:0000259" key="2">
    <source>
        <dbReference type="Pfam" id="PF00149"/>
    </source>
</evidence>
<dbReference type="PANTHER" id="PTHR30337:SF7">
    <property type="entry name" value="PHOSPHOESTERASE"/>
    <property type="match status" value="1"/>
</dbReference>
<organism evidence="3 4">
    <name type="scientific">Desulfoscipio gibsoniae DSM 7213</name>
    <dbReference type="NCBI Taxonomy" id="767817"/>
    <lineage>
        <taxon>Bacteria</taxon>
        <taxon>Bacillati</taxon>
        <taxon>Bacillota</taxon>
        <taxon>Clostridia</taxon>
        <taxon>Eubacteriales</taxon>
        <taxon>Desulfallaceae</taxon>
        <taxon>Desulfoscipio</taxon>
    </lineage>
</organism>
<dbReference type="InterPro" id="IPR014576">
    <property type="entry name" value="Pesterase_YhaO"/>
</dbReference>
<dbReference type="Proteomes" id="UP000013520">
    <property type="component" value="Chromosome"/>
</dbReference>
<dbReference type="RefSeq" id="WP_006524005.1">
    <property type="nucleotide sequence ID" value="NC_021184.1"/>
</dbReference>
<dbReference type="InterPro" id="IPR029052">
    <property type="entry name" value="Metallo-depent_PP-like"/>
</dbReference>
<evidence type="ECO:0000256" key="1">
    <source>
        <dbReference type="ARBA" id="ARBA00022801"/>
    </source>
</evidence>
<keyword evidence="3" id="KW-0269">Exonuclease</keyword>
<protein>
    <submittedName>
        <fullName evidence="3">DNA repair exonuclease</fullName>
    </submittedName>
</protein>
<dbReference type="PANTHER" id="PTHR30337">
    <property type="entry name" value="COMPONENT OF ATP-DEPENDENT DSDNA EXONUCLEASE"/>
    <property type="match status" value="1"/>
</dbReference>
<dbReference type="PIRSF" id="PIRSF033091">
    <property type="entry name" value="Pesterase_YhaO"/>
    <property type="match status" value="1"/>
</dbReference>